<dbReference type="EMBL" id="JAVRHU010000002">
    <property type="protein sequence ID" value="MDT0621854.1"/>
    <property type="molecule type" value="Genomic_DNA"/>
</dbReference>
<keyword evidence="3" id="KW-1185">Reference proteome</keyword>
<feature type="domain" description="AB hydrolase-1" evidence="1">
    <location>
        <begin position="45"/>
        <end position="143"/>
    </location>
</feature>
<evidence type="ECO:0000259" key="1">
    <source>
        <dbReference type="Pfam" id="PF00561"/>
    </source>
</evidence>
<comment type="caution">
    <text evidence="2">The sequence shown here is derived from an EMBL/GenBank/DDBJ whole genome shotgun (WGS) entry which is preliminary data.</text>
</comment>
<dbReference type="RefSeq" id="WP_311387843.1">
    <property type="nucleotide sequence ID" value="NZ_JAVRHU010000002.1"/>
</dbReference>
<proteinExistence type="predicted"/>
<dbReference type="InterPro" id="IPR029058">
    <property type="entry name" value="AB_hydrolase_fold"/>
</dbReference>
<keyword evidence="2" id="KW-0378">Hydrolase</keyword>
<dbReference type="SUPFAM" id="SSF53474">
    <property type="entry name" value="alpha/beta-Hydrolases"/>
    <property type="match status" value="1"/>
</dbReference>
<organism evidence="2 3">
    <name type="scientific">Croceitalea vernalis</name>
    <dbReference type="NCBI Taxonomy" id="3075599"/>
    <lineage>
        <taxon>Bacteria</taxon>
        <taxon>Pseudomonadati</taxon>
        <taxon>Bacteroidota</taxon>
        <taxon>Flavobacteriia</taxon>
        <taxon>Flavobacteriales</taxon>
        <taxon>Flavobacteriaceae</taxon>
        <taxon>Croceitalea</taxon>
    </lineage>
</organism>
<evidence type="ECO:0000313" key="3">
    <source>
        <dbReference type="Proteomes" id="UP001250662"/>
    </source>
</evidence>
<evidence type="ECO:0000313" key="2">
    <source>
        <dbReference type="EMBL" id="MDT0621854.1"/>
    </source>
</evidence>
<name>A0ABU3BI80_9FLAO</name>
<accession>A0ABU3BI80</accession>
<reference evidence="2 3" key="1">
    <citation type="submission" date="2023-09" db="EMBL/GenBank/DDBJ databases">
        <authorList>
            <person name="Rey-Velasco X."/>
        </authorList>
    </citation>
    <scope>NUCLEOTIDE SEQUENCE [LARGE SCALE GENOMIC DNA]</scope>
    <source>
        <strain evidence="2 3">P007</strain>
    </source>
</reference>
<dbReference type="Gene3D" id="3.40.50.1820">
    <property type="entry name" value="alpha/beta hydrolase"/>
    <property type="match status" value="1"/>
</dbReference>
<dbReference type="PANTHER" id="PTHR43798">
    <property type="entry name" value="MONOACYLGLYCEROL LIPASE"/>
    <property type="match status" value="1"/>
</dbReference>
<dbReference type="GO" id="GO:0016787">
    <property type="term" value="F:hydrolase activity"/>
    <property type="evidence" value="ECO:0007669"/>
    <property type="project" value="UniProtKB-KW"/>
</dbReference>
<dbReference type="InterPro" id="IPR000073">
    <property type="entry name" value="AB_hydrolase_1"/>
</dbReference>
<gene>
    <name evidence="2" type="ORF">RM520_09460</name>
</gene>
<dbReference type="Pfam" id="PF00561">
    <property type="entry name" value="Abhydrolase_1"/>
    <property type="match status" value="1"/>
</dbReference>
<dbReference type="Proteomes" id="UP001250662">
    <property type="component" value="Unassembled WGS sequence"/>
</dbReference>
<dbReference type="InterPro" id="IPR050266">
    <property type="entry name" value="AB_hydrolase_sf"/>
</dbReference>
<sequence length="264" mass="29677">MVLKNKIVLGLISLFLAQVLNAQIHYFNSFDDTKIAYTMEGTGEPVLLVHGFIQNRKSWDKTVLKKELISRGYKVIVPDLRGNGDSDKPQKNTAYSDHAEVKDLIFLMNKLGFEKYKAIGYSRGSIVLAKLLTEDKKIEKAVLGGMGIDFTNPNWTRRLQFTDAFNGTTNEMTKGAVDYANSINADIKSLYLQQKFQPVTPVSDLRNLEMKVLVIAGDQDLDNGNPQDLADVIPNAILKVVPGNHNETYKKEVFSKEVMEFIKD</sequence>
<protein>
    <submittedName>
        <fullName evidence="2">Alpha/beta fold hydrolase</fullName>
    </submittedName>
</protein>